<evidence type="ECO:0000256" key="5">
    <source>
        <dbReference type="ARBA" id="ARBA00023203"/>
    </source>
</evidence>
<feature type="domain" description="EF-hand" evidence="8">
    <location>
        <begin position="765"/>
        <end position="800"/>
    </location>
</feature>
<dbReference type="Gene3D" id="3.80.10.10">
    <property type="entry name" value="Ribonuclease Inhibitor"/>
    <property type="match status" value="3"/>
</dbReference>
<protein>
    <submittedName>
        <fullName evidence="9">Plastin-3</fullName>
    </submittedName>
</protein>
<keyword evidence="4" id="KW-0106">Calcium</keyword>
<dbReference type="OrthoDB" id="5952815at2759"/>
<sequence length="1289" mass="145594">MGNCLRRDDNASETRPELGTSQINMSWPDDFKDTSPSSLPDVVVENDKLTLDLSFLKLKSLPEQVCERGIIEVLNLNCNKISTFPYKFAALRNLTELYLRNNYLEFLPAQICSSVRLEVLELNRNLIETLPYCVSHLCHLRKLNLAFNNIKDLPPSIRYLQRLQYLNMEGNSLQSIPEAVFSLVSLEVLVLSDNEIECLPQSLVQLVLLKELYLDDNKLTELPESLLRFLSELDSLNVGNNAKVLTLCKHHEPRTKKVSKRKQNDVDPNPATGEPFEDLQQFDRSVVAEDRSMVFSEINLNHPEEKRDIFEGVNAFVNLKSEDAKPNAAETARRKVRATKASVREALRPSPKWRILYREMKKAGFLPNVNVKLPKRQKQEKPPKVAKQGSRYTWRGWRVDSNFESAVSQPGGSLSSCFDDEMDEYGHPVSISRLLPEVKRVGGRITLDLSWKELKFVSPTVCELVNLNSLLLDFNEIEELPFAIGNLSRCRILSLDCNKLVSLPENLRLLSNLRRLHLNGNHLRAFPDWLENFQQLTILSVENNGMPFFPGEICSLENLESLLLAGNKIKELPEKIKRLKRLRELCLGRNMITSIPYSISEMECLRVLHLDNNELNAIPFPVLSLVGLQTLNLNGNSLKSVPDSITNLRNLEELNLGKNVIKYLPYWFNGLENLSVLSLNCNGMAVFPEVLCKLPSLISLDFSQNEITELPDFVRSSIAEMTHLEQLELSNNQLQRLPDSFSHLVNLEVLHLEGNPLIELPENMKELAEIRESFDQFDSDKNGHITTSEIGEVMKALGESIPGYKIRDIIKEVDLNENGTVEFNEFLEEVFVYQCEEFMPDVSAGVLAERWVVPEDVIALTVLAPLHVCWFKMKCVAIYKKNSKKFSAGTEFKKLIKKTEKVEISGGTSESSAEGTKHTFSEAEKVAFVDWINTALQDDAEAKAYLPMDPATQDLFVKINDGIILCKMINLSVPDTVDERAINKPKGGNLTIFKIHENMTLALNSARSIGCNIVNIGAEDLEKGKPHLVLGLLWQIIRDSECYSVLLRQITPPEVFVDNRPMSEKDHNKRAEKMLQMADRIGCRKFVRPKLYDIVKPGSVNWDKVNRPPFKQMGGKMKKIENCNYAVEIGRTFKFSLVGIGGQDIHDCNETLTLAVVWQQMRSYTLALLSKLTGDGKKIEDKDIVEWVNDKLKAANKTSSIASFQDPTISTSLAVLDLVDAIKAGIVEYDMVSAGETDEEKHENAKYALSVARKIGATTYALPDDLVEVKPKMVLTVFACLMATALALK</sequence>
<dbReference type="SUPFAM" id="SSF52047">
    <property type="entry name" value="RNI-like"/>
    <property type="match status" value="1"/>
</dbReference>
<dbReference type="InterPro" id="IPR001715">
    <property type="entry name" value="CH_dom"/>
</dbReference>
<dbReference type="FunFam" id="1.10.418.10:FF:000010">
    <property type="entry name" value="Plastin-3 isoform 1"/>
    <property type="match status" value="1"/>
</dbReference>
<dbReference type="GO" id="GO:0005509">
    <property type="term" value="F:calcium ion binding"/>
    <property type="evidence" value="ECO:0007669"/>
    <property type="project" value="InterPro"/>
</dbReference>
<keyword evidence="5" id="KW-0009">Actin-binding</keyword>
<evidence type="ECO:0000256" key="2">
    <source>
        <dbReference type="ARBA" id="ARBA00022723"/>
    </source>
</evidence>
<dbReference type="InterPro" id="IPR032675">
    <property type="entry name" value="LRR_dom_sf"/>
</dbReference>
<comment type="caution">
    <text evidence="9">The sequence shown here is derived from an EMBL/GenBank/DDBJ whole genome shotgun (WGS) entry which is preliminary data.</text>
</comment>
<keyword evidence="10" id="KW-1185">Reference proteome</keyword>
<dbReference type="SUPFAM" id="SSF52058">
    <property type="entry name" value="L domain-like"/>
    <property type="match status" value="1"/>
</dbReference>
<name>A0A2B4SPX6_STYPI</name>
<evidence type="ECO:0000256" key="6">
    <source>
        <dbReference type="SAM" id="MobiDB-lite"/>
    </source>
</evidence>
<feature type="domain" description="EF-hand" evidence="8">
    <location>
        <begin position="805"/>
        <end position="836"/>
    </location>
</feature>
<feature type="region of interest" description="Disordered" evidence="6">
    <location>
        <begin position="1"/>
        <end position="30"/>
    </location>
</feature>
<dbReference type="InterPro" id="IPR039959">
    <property type="entry name" value="Fimbrin/Plastin"/>
</dbReference>
<dbReference type="InterPro" id="IPR018247">
    <property type="entry name" value="EF_Hand_1_Ca_BS"/>
</dbReference>
<dbReference type="GO" id="GO:0051015">
    <property type="term" value="F:actin filament binding"/>
    <property type="evidence" value="ECO:0007669"/>
    <property type="project" value="InterPro"/>
</dbReference>
<evidence type="ECO:0000313" key="10">
    <source>
        <dbReference type="Proteomes" id="UP000225706"/>
    </source>
</evidence>
<feature type="compositionally biased region" description="Basic and acidic residues" evidence="6">
    <location>
        <begin position="1"/>
        <end position="16"/>
    </location>
</feature>
<dbReference type="SMART" id="SM00033">
    <property type="entry name" value="CH"/>
    <property type="match status" value="3"/>
</dbReference>
<accession>A0A2B4SPX6</accession>
<dbReference type="Pfam" id="PF00307">
    <property type="entry name" value="CH"/>
    <property type="match status" value="3"/>
</dbReference>
<feature type="domain" description="Calponin-homology (CH)" evidence="7">
    <location>
        <begin position="922"/>
        <end position="1041"/>
    </location>
</feature>
<dbReference type="Gene3D" id="1.10.238.10">
    <property type="entry name" value="EF-hand"/>
    <property type="match status" value="1"/>
</dbReference>
<dbReference type="EMBL" id="LSMT01000048">
    <property type="protein sequence ID" value="PFX30572.1"/>
    <property type="molecule type" value="Genomic_DNA"/>
</dbReference>
<dbReference type="InterPro" id="IPR011992">
    <property type="entry name" value="EF-hand-dom_pair"/>
</dbReference>
<dbReference type="SMART" id="SM00365">
    <property type="entry name" value="LRR_SD22"/>
    <property type="match status" value="5"/>
</dbReference>
<dbReference type="CDD" id="cd21301">
    <property type="entry name" value="CH_PLS_rpt4"/>
    <property type="match status" value="1"/>
</dbReference>
<dbReference type="GO" id="GO:0051639">
    <property type="term" value="P:actin filament network formation"/>
    <property type="evidence" value="ECO:0007669"/>
    <property type="project" value="TreeGrafter"/>
</dbReference>
<dbReference type="InterPro" id="IPR003591">
    <property type="entry name" value="Leu-rich_rpt_typical-subtyp"/>
</dbReference>
<keyword evidence="3" id="KW-0677">Repeat</keyword>
<dbReference type="CDD" id="cd00051">
    <property type="entry name" value="EFh"/>
    <property type="match status" value="1"/>
</dbReference>
<evidence type="ECO:0000256" key="1">
    <source>
        <dbReference type="ARBA" id="ARBA00022614"/>
    </source>
</evidence>
<evidence type="ECO:0000256" key="3">
    <source>
        <dbReference type="ARBA" id="ARBA00022737"/>
    </source>
</evidence>
<feature type="domain" description="Calponin-homology (CH)" evidence="7">
    <location>
        <begin position="1050"/>
        <end position="1165"/>
    </location>
</feature>
<dbReference type="SUPFAM" id="SSF47576">
    <property type="entry name" value="Calponin-homology domain, CH-domain"/>
    <property type="match status" value="1"/>
</dbReference>
<dbReference type="GO" id="GO:0005737">
    <property type="term" value="C:cytoplasm"/>
    <property type="evidence" value="ECO:0007669"/>
    <property type="project" value="TreeGrafter"/>
</dbReference>
<evidence type="ECO:0000259" key="7">
    <source>
        <dbReference type="PROSITE" id="PS50021"/>
    </source>
</evidence>
<dbReference type="STRING" id="50429.A0A2B4SPX6"/>
<dbReference type="GO" id="GO:0051017">
    <property type="term" value="P:actin filament bundle assembly"/>
    <property type="evidence" value="ECO:0007669"/>
    <property type="project" value="InterPro"/>
</dbReference>
<dbReference type="SUPFAM" id="SSF47473">
    <property type="entry name" value="EF-hand"/>
    <property type="match status" value="1"/>
</dbReference>
<dbReference type="PROSITE" id="PS51450">
    <property type="entry name" value="LRR"/>
    <property type="match status" value="6"/>
</dbReference>
<dbReference type="GO" id="GO:0032432">
    <property type="term" value="C:actin filament bundle"/>
    <property type="evidence" value="ECO:0007669"/>
    <property type="project" value="TreeGrafter"/>
</dbReference>
<dbReference type="GO" id="GO:0005884">
    <property type="term" value="C:actin filament"/>
    <property type="evidence" value="ECO:0007669"/>
    <property type="project" value="TreeGrafter"/>
</dbReference>
<dbReference type="Pfam" id="PF13499">
    <property type="entry name" value="EF-hand_7"/>
    <property type="match status" value="1"/>
</dbReference>
<dbReference type="PROSITE" id="PS50222">
    <property type="entry name" value="EF_HAND_2"/>
    <property type="match status" value="2"/>
</dbReference>
<dbReference type="InterPro" id="IPR036872">
    <property type="entry name" value="CH_dom_sf"/>
</dbReference>
<dbReference type="Gene3D" id="1.10.418.10">
    <property type="entry name" value="Calponin-like domain"/>
    <property type="match status" value="4"/>
</dbReference>
<dbReference type="PROSITE" id="PS50021">
    <property type="entry name" value="CH"/>
    <property type="match status" value="3"/>
</dbReference>
<dbReference type="SMART" id="SM00369">
    <property type="entry name" value="LRR_TYP"/>
    <property type="match status" value="17"/>
</dbReference>
<reference evidence="10" key="1">
    <citation type="journal article" date="2017" name="bioRxiv">
        <title>Comparative analysis of the genomes of Stylophora pistillata and Acropora digitifera provides evidence for extensive differences between species of corals.</title>
        <authorList>
            <person name="Voolstra C.R."/>
            <person name="Li Y."/>
            <person name="Liew Y.J."/>
            <person name="Baumgarten S."/>
            <person name="Zoccola D."/>
            <person name="Flot J.-F."/>
            <person name="Tambutte S."/>
            <person name="Allemand D."/>
            <person name="Aranda M."/>
        </authorList>
    </citation>
    <scope>NUCLEOTIDE SEQUENCE [LARGE SCALE GENOMIC DNA]</scope>
</reference>
<keyword evidence="1" id="KW-0433">Leucine-rich repeat</keyword>
<gene>
    <name evidence="9" type="primary">PLS3</name>
    <name evidence="9" type="ORF">AWC38_SpisGene4650</name>
</gene>
<dbReference type="PANTHER" id="PTHR19961">
    <property type="entry name" value="FIMBRIN/PLASTIN"/>
    <property type="match status" value="1"/>
</dbReference>
<dbReference type="SMART" id="SM00054">
    <property type="entry name" value="EFh"/>
    <property type="match status" value="2"/>
</dbReference>
<evidence type="ECO:0000256" key="4">
    <source>
        <dbReference type="ARBA" id="ARBA00022837"/>
    </source>
</evidence>
<proteinExistence type="predicted"/>
<feature type="domain" description="Calponin-homology (CH)" evidence="7">
    <location>
        <begin position="1178"/>
        <end position="1286"/>
    </location>
</feature>
<dbReference type="InterPro" id="IPR001611">
    <property type="entry name" value="Leu-rich_rpt"/>
</dbReference>
<dbReference type="SMART" id="SM00364">
    <property type="entry name" value="LRR_BAC"/>
    <property type="match status" value="14"/>
</dbReference>
<dbReference type="Pfam" id="PF13855">
    <property type="entry name" value="LRR_8"/>
    <property type="match status" value="5"/>
</dbReference>
<dbReference type="FunFam" id="1.10.238.10:FF:000178">
    <property type="entry name" value="Calmodulin-2 A"/>
    <property type="match status" value="1"/>
</dbReference>
<dbReference type="FunFam" id="1.10.418.10:FF:000016">
    <property type="entry name" value="Probable fimbrin"/>
    <property type="match status" value="1"/>
</dbReference>
<dbReference type="CDD" id="cd21292">
    <property type="entry name" value="CH_PLS_rpt1"/>
    <property type="match status" value="1"/>
</dbReference>
<evidence type="ECO:0000259" key="8">
    <source>
        <dbReference type="PROSITE" id="PS50222"/>
    </source>
</evidence>
<feature type="region of interest" description="Disordered" evidence="6">
    <location>
        <begin position="253"/>
        <end position="275"/>
    </location>
</feature>
<keyword evidence="2" id="KW-0479">Metal-binding</keyword>
<dbReference type="PANTHER" id="PTHR19961:SF18">
    <property type="entry name" value="FI19014P1"/>
    <property type="match status" value="1"/>
</dbReference>
<organism evidence="9 10">
    <name type="scientific">Stylophora pistillata</name>
    <name type="common">Smooth cauliflower coral</name>
    <dbReference type="NCBI Taxonomy" id="50429"/>
    <lineage>
        <taxon>Eukaryota</taxon>
        <taxon>Metazoa</taxon>
        <taxon>Cnidaria</taxon>
        <taxon>Anthozoa</taxon>
        <taxon>Hexacorallia</taxon>
        <taxon>Scleractinia</taxon>
        <taxon>Astrocoeniina</taxon>
        <taxon>Pocilloporidae</taxon>
        <taxon>Stylophora</taxon>
    </lineage>
</organism>
<evidence type="ECO:0000313" key="9">
    <source>
        <dbReference type="EMBL" id="PFX30572.1"/>
    </source>
</evidence>
<dbReference type="Proteomes" id="UP000225706">
    <property type="component" value="Unassembled WGS sequence"/>
</dbReference>
<dbReference type="PROSITE" id="PS00018">
    <property type="entry name" value="EF_HAND_1"/>
    <property type="match status" value="2"/>
</dbReference>
<dbReference type="InterPro" id="IPR002048">
    <property type="entry name" value="EF_hand_dom"/>
</dbReference>